<proteinExistence type="predicted"/>
<name>A0AAW8PY60_VIBPH</name>
<sequence length="263" mass="30366">MLSDKRSHAVMRMVILLLEKADKTTPENPLHLSSETKFLKRHFESVGVTEFLADLKELASISSQVMTSTKISSTKNAHTFQFSFDGISAFFSIPVREKKKLSLKKVDILEKDIQTVWLHWSEVIGSQKEIYKRVPTLTKDRRKWIRDGLVIATADELNLAIDGCVRSPFHMGYKIDEKLWSITKQKHYCEPCNIFRNRDKIENLITKCEDKHYLYQVEEANQRRSLRYFGGTDTALADISKEEETETNEAAGKKTKLELLMSC</sequence>
<accession>A0AAW8PY60</accession>
<dbReference type="EMBL" id="JAUHGG010000003">
    <property type="protein sequence ID" value="MDS1820944.1"/>
    <property type="molecule type" value="Genomic_DNA"/>
</dbReference>
<comment type="caution">
    <text evidence="1">The sequence shown here is derived from an EMBL/GenBank/DDBJ whole genome shotgun (WGS) entry which is preliminary data.</text>
</comment>
<dbReference type="AlphaFoldDB" id="A0AAW8PY60"/>
<protein>
    <submittedName>
        <fullName evidence="1">Uncharacterized protein</fullName>
    </submittedName>
</protein>
<reference evidence="1" key="1">
    <citation type="submission" date="2023-06" db="EMBL/GenBank/DDBJ databases">
        <title>Genomic Diversity of Vibrio spp. and Metagenomic Analysis of Pathogens in Florida Gulf Coastal Waters Following Hurricane Ian.</title>
        <authorList>
            <person name="Brumfield K.D."/>
        </authorList>
    </citation>
    <scope>NUCLEOTIDE SEQUENCE</scope>
    <source>
        <strain evidence="1">WBS2B-138</strain>
    </source>
</reference>
<evidence type="ECO:0000313" key="2">
    <source>
        <dbReference type="Proteomes" id="UP001253193"/>
    </source>
</evidence>
<gene>
    <name evidence="1" type="ORF">QX249_09770</name>
</gene>
<dbReference type="Proteomes" id="UP001253193">
    <property type="component" value="Unassembled WGS sequence"/>
</dbReference>
<organism evidence="1 2">
    <name type="scientific">Vibrio parahaemolyticus</name>
    <dbReference type="NCBI Taxonomy" id="670"/>
    <lineage>
        <taxon>Bacteria</taxon>
        <taxon>Pseudomonadati</taxon>
        <taxon>Pseudomonadota</taxon>
        <taxon>Gammaproteobacteria</taxon>
        <taxon>Vibrionales</taxon>
        <taxon>Vibrionaceae</taxon>
        <taxon>Vibrio</taxon>
    </lineage>
</organism>
<evidence type="ECO:0000313" key="1">
    <source>
        <dbReference type="EMBL" id="MDS1820944.1"/>
    </source>
</evidence>
<dbReference type="RefSeq" id="WP_311019728.1">
    <property type="nucleotide sequence ID" value="NZ_JAUHGG010000003.1"/>
</dbReference>